<evidence type="ECO:0000256" key="2">
    <source>
        <dbReference type="RuleBase" id="RU363072"/>
    </source>
</evidence>
<gene>
    <name evidence="3" type="ORF">G8E00_13150</name>
</gene>
<dbReference type="GO" id="GO:0015288">
    <property type="term" value="F:porin activity"/>
    <property type="evidence" value="ECO:0007669"/>
    <property type="project" value="InterPro"/>
</dbReference>
<protein>
    <submittedName>
        <fullName evidence="3">Carbohydrate porin</fullName>
    </submittedName>
</protein>
<dbReference type="GO" id="GO:0016020">
    <property type="term" value="C:membrane"/>
    <property type="evidence" value="ECO:0007669"/>
    <property type="project" value="InterPro"/>
</dbReference>
<name>A0A6G8RY11_9GAMM</name>
<dbReference type="PANTHER" id="PTHR37944">
    <property type="entry name" value="PORIN B"/>
    <property type="match status" value="1"/>
</dbReference>
<sequence length="431" mass="48850">MYFSPLSKAVYTSLAALLLANTAVHAEDAFSTESPWMLGDWNGKRTELQEKGYDFNIAYGGQFAALMDSKHHSSHDAEYSDQIVLGAHLDLEKIAGWKDTEAQINITKRDGRSLSQTSDALQGHQTAVQEVWGREQTWRLTDFWIKKKFFNQKLDVKIGRMGEGEDFNSFECNFSNLSLCGSQIGDYVGDQWYNWPVSVWAARFKYNWTPEFYTQIGVYEYNPENVGHRGKGFNMSFDGGKGVILPIEAVWQPKFGQNKLPGEYRLGYYYSTANVDQIENPDKKGNKHGGWLVANQQFTTHHGDASRGLSGFMNLAFMDGKTNKITDMQNIGLRYVGLMDARPKDDLAIGVSRINVGNDVNQYNIQQDQLGITPLDYRGLQSEEINVEVYYGIHFANWLTVRPNIQYVNHVGGYRHGEDAWVGGIKFNTAF</sequence>
<dbReference type="EMBL" id="CP049801">
    <property type="protein sequence ID" value="QIO06819.1"/>
    <property type="molecule type" value="Genomic_DNA"/>
</dbReference>
<dbReference type="AlphaFoldDB" id="A0A6G8RY11"/>
<reference evidence="3 4" key="1">
    <citation type="submission" date="2020-03" db="EMBL/GenBank/DDBJ databases">
        <authorList>
            <person name="Zhu W."/>
        </authorList>
    </citation>
    <scope>NUCLEOTIDE SEQUENCE [LARGE SCALE GENOMIC DNA]</scope>
    <source>
        <strain evidence="3 4">323-1</strain>
    </source>
</reference>
<dbReference type="Pfam" id="PF04966">
    <property type="entry name" value="OprB"/>
    <property type="match status" value="1"/>
</dbReference>
<dbReference type="InterPro" id="IPR052932">
    <property type="entry name" value="OprB_Porin"/>
</dbReference>
<feature type="chain" id="PRO_5026374815" evidence="2">
    <location>
        <begin position="27"/>
        <end position="431"/>
    </location>
</feature>
<proteinExistence type="inferred from homology"/>
<dbReference type="GO" id="GO:0008643">
    <property type="term" value="P:carbohydrate transport"/>
    <property type="evidence" value="ECO:0007669"/>
    <property type="project" value="InterPro"/>
</dbReference>
<evidence type="ECO:0000313" key="3">
    <source>
        <dbReference type="EMBL" id="QIO06819.1"/>
    </source>
</evidence>
<keyword evidence="4" id="KW-1185">Reference proteome</keyword>
<evidence type="ECO:0000256" key="1">
    <source>
        <dbReference type="ARBA" id="ARBA00008769"/>
    </source>
</evidence>
<organism evidence="3 4">
    <name type="scientific">Acinetobacter shaoyimingii</name>
    <dbReference type="NCBI Taxonomy" id="2715164"/>
    <lineage>
        <taxon>Bacteria</taxon>
        <taxon>Pseudomonadati</taxon>
        <taxon>Pseudomonadota</taxon>
        <taxon>Gammaproteobacteria</taxon>
        <taxon>Moraxellales</taxon>
        <taxon>Moraxellaceae</taxon>
        <taxon>Acinetobacter</taxon>
    </lineage>
</organism>
<keyword evidence="2" id="KW-0732">Signal</keyword>
<feature type="signal peptide" evidence="2">
    <location>
        <begin position="1"/>
        <end position="26"/>
    </location>
</feature>
<comment type="similarity">
    <text evidence="1 2">Belongs to the OprB family.</text>
</comment>
<dbReference type="InterPro" id="IPR007049">
    <property type="entry name" value="Carb-sel_porin_OprB"/>
</dbReference>
<dbReference type="Proteomes" id="UP000502297">
    <property type="component" value="Chromosome"/>
</dbReference>
<dbReference type="Gene3D" id="2.40.160.180">
    <property type="entry name" value="Carbohydrate-selective porin OprB"/>
    <property type="match status" value="1"/>
</dbReference>
<dbReference type="InterPro" id="IPR038673">
    <property type="entry name" value="OprB_sf"/>
</dbReference>
<dbReference type="PANTHER" id="PTHR37944:SF1">
    <property type="entry name" value="PORIN B"/>
    <property type="match status" value="1"/>
</dbReference>
<accession>A0A6G8RY11</accession>
<evidence type="ECO:0000313" key="4">
    <source>
        <dbReference type="Proteomes" id="UP000502297"/>
    </source>
</evidence>
<dbReference type="KEGG" id="asha:G8E00_13150"/>
<dbReference type="RefSeq" id="WP_166012074.1">
    <property type="nucleotide sequence ID" value="NZ_CP049801.1"/>
</dbReference>